<dbReference type="RefSeq" id="WP_053658117.1">
    <property type="nucleotide sequence ID" value="NZ_CP130472.1"/>
</dbReference>
<protein>
    <submittedName>
        <fullName evidence="3">Uncharacterized protein</fullName>
    </submittedName>
</protein>
<dbReference type="EMBL" id="CP130472">
    <property type="protein sequence ID" value="WLS42948.1"/>
    <property type="molecule type" value="Genomic_DNA"/>
</dbReference>
<sequence length="341" mass="35310">MRAGDLLRQLDQRLLSLLTRTTTRLADRSARPGLLTWVALLSVGAVLGTAVWAADDRPVGDRTVGEVTRVGVSEGDSVPGYLRSAAADLAALPSAAPTTGDGTYALVTLDEYLPPQRLAAVLADVGVSAVFGRVPLPGRQTEIVKIPALRVPDDVVVGMAEVAARKDGEAADYRAKAAALGGDTAERELRQWYATSAQVASAEASAYRTGCACVYAAVVRAAPQALRQVATRPDVRAVDPAPEVSRLDRTVFTAPLPEQRDVVRPPADTGPEPEQTPAGKGESASSTPVPPEPMGESSEPAPVVTIPSPELPPAPLTEPTPTSTATSPDVTGAGPLEPSPS</sequence>
<evidence type="ECO:0000313" key="3">
    <source>
        <dbReference type="EMBL" id="WLS42948.1"/>
    </source>
</evidence>
<keyword evidence="2" id="KW-0812">Transmembrane</keyword>
<feature type="compositionally biased region" description="Pro residues" evidence="1">
    <location>
        <begin position="309"/>
        <end position="318"/>
    </location>
</feature>
<dbReference type="KEGG" id="mprn:Q3V37_15995"/>
<evidence type="ECO:0000256" key="1">
    <source>
        <dbReference type="SAM" id="MobiDB-lite"/>
    </source>
</evidence>
<organism evidence="3 4">
    <name type="scientific">Micromonospora profundi</name>
    <dbReference type="NCBI Taxonomy" id="1420889"/>
    <lineage>
        <taxon>Bacteria</taxon>
        <taxon>Bacillati</taxon>
        <taxon>Actinomycetota</taxon>
        <taxon>Actinomycetes</taxon>
        <taxon>Micromonosporales</taxon>
        <taxon>Micromonosporaceae</taxon>
        <taxon>Micromonospora</taxon>
    </lineage>
</organism>
<feature type="compositionally biased region" description="Low complexity" evidence="1">
    <location>
        <begin position="319"/>
        <end position="328"/>
    </location>
</feature>
<keyword evidence="4" id="KW-1185">Reference proteome</keyword>
<dbReference type="Proteomes" id="UP001235874">
    <property type="component" value="Chromosome"/>
</dbReference>
<keyword evidence="2" id="KW-0472">Membrane</keyword>
<evidence type="ECO:0000313" key="4">
    <source>
        <dbReference type="Proteomes" id="UP001235874"/>
    </source>
</evidence>
<evidence type="ECO:0000256" key="2">
    <source>
        <dbReference type="SAM" id="Phobius"/>
    </source>
</evidence>
<feature type="region of interest" description="Disordered" evidence="1">
    <location>
        <begin position="246"/>
        <end position="341"/>
    </location>
</feature>
<feature type="transmembrane region" description="Helical" evidence="2">
    <location>
        <begin position="34"/>
        <end position="54"/>
    </location>
</feature>
<name>A0AAJ6HQ41_9ACTN</name>
<proteinExistence type="predicted"/>
<accession>A0AAJ6HQ41</accession>
<gene>
    <name evidence="3" type="ORF">Q3V37_15995</name>
</gene>
<keyword evidence="2" id="KW-1133">Transmembrane helix</keyword>
<reference evidence="3 4" key="1">
    <citation type="submission" date="2023-07" db="EMBL/GenBank/DDBJ databases">
        <title>Micromonospora profundi TRM 95458 converts glycerol to a new osmotic compound.</title>
        <authorList>
            <person name="Lu D."/>
        </authorList>
    </citation>
    <scope>NUCLEOTIDE SEQUENCE [LARGE SCALE GENOMIC DNA]</scope>
    <source>
        <strain evidence="3 4">TRM95458</strain>
    </source>
</reference>
<dbReference type="AlphaFoldDB" id="A0AAJ6HQ41"/>